<dbReference type="Proteomes" id="UP000038802">
    <property type="component" value="Unassembled WGS sequence"/>
</dbReference>
<dbReference type="AlphaFoldDB" id="A0A0T7LM65"/>
<evidence type="ECO:0000256" key="1">
    <source>
        <dbReference type="SAM" id="MobiDB-lite"/>
    </source>
</evidence>
<proteinExistence type="predicted"/>
<dbReference type="Proteomes" id="UP000045842">
    <property type="component" value="Unassembled WGS sequence"/>
</dbReference>
<name>A0A0T7LM65_MYCTX</name>
<dbReference type="Proteomes" id="UP000046680">
    <property type="component" value="Unassembled WGS sequence"/>
</dbReference>
<dbReference type="Proteomes" id="UP000048289">
    <property type="component" value="Unassembled WGS sequence"/>
</dbReference>
<sequence length="70" mass="7838">MHSSAAAALSSALPSSRPRTPNRRFICRHSIEPTTNPMLERITSTCRLPLDWAARRLKNVVPRLIGTNSR</sequence>
<dbReference type="EMBL" id="CSAD01000573">
    <property type="protein sequence ID" value="COW16806.1"/>
    <property type="molecule type" value="Genomic_DNA"/>
</dbReference>
<feature type="region of interest" description="Disordered" evidence="1">
    <location>
        <begin position="1"/>
        <end position="22"/>
    </location>
</feature>
<reference evidence="6" key="1">
    <citation type="submission" date="2015-03" db="EMBL/GenBank/DDBJ databases">
        <authorList>
            <consortium name="Pathogen Informatics"/>
            <person name="Murphy D."/>
        </authorList>
    </citation>
    <scope>NUCLEOTIDE SEQUENCE</scope>
    <source>
        <strain evidence="6">N09902308</strain>
    </source>
</reference>
<evidence type="ECO:0000313" key="2">
    <source>
        <dbReference type="EMBL" id="CFE46342.1"/>
    </source>
</evidence>
<accession>A0A0T7LM65</accession>
<evidence type="ECO:0000313" key="9">
    <source>
        <dbReference type="Proteomes" id="UP000045842"/>
    </source>
</evidence>
<evidence type="ECO:0000313" key="8">
    <source>
        <dbReference type="Proteomes" id="UP000039021"/>
    </source>
</evidence>
<gene>
    <name evidence="3" type="ORF">ERS007657_04212</name>
    <name evidence="5" type="ORF">ERS007679_03279</name>
    <name evidence="2" type="ORF">ERS007681_04029</name>
    <name evidence="4" type="ORF">ERS007703_02413</name>
    <name evidence="6" type="ORF">ERS007739_04970</name>
</gene>
<evidence type="ECO:0000313" key="4">
    <source>
        <dbReference type="EMBL" id="COV96706.1"/>
    </source>
</evidence>
<evidence type="ECO:0000313" key="7">
    <source>
        <dbReference type="Proteomes" id="UP000038802"/>
    </source>
</evidence>
<protein>
    <submittedName>
        <fullName evidence="4">Uncharacterized protein</fullName>
    </submittedName>
</protein>
<dbReference type="EMBL" id="CSAE01000260">
    <property type="protein sequence ID" value="COV96706.1"/>
    <property type="molecule type" value="Genomic_DNA"/>
</dbReference>
<organism evidence="4 7">
    <name type="scientific">Mycobacterium tuberculosis</name>
    <dbReference type="NCBI Taxonomy" id="1773"/>
    <lineage>
        <taxon>Bacteria</taxon>
        <taxon>Bacillati</taxon>
        <taxon>Actinomycetota</taxon>
        <taxon>Actinomycetes</taxon>
        <taxon>Mycobacteriales</taxon>
        <taxon>Mycobacteriaceae</taxon>
        <taxon>Mycobacterium</taxon>
        <taxon>Mycobacterium tuberculosis complex</taxon>
    </lineage>
</organism>
<dbReference type="EMBL" id="CSBK01003478">
    <property type="protein sequence ID" value="CPA95331.1"/>
    <property type="molecule type" value="Genomic_DNA"/>
</dbReference>
<reference evidence="7 8" key="3">
    <citation type="submission" date="2015-03" db="EMBL/GenBank/DDBJ databases">
        <authorList>
            <consortium name="Pathogen Informatics"/>
        </authorList>
    </citation>
    <scope>NUCLEOTIDE SEQUENCE [LARGE SCALE GENOMIC DNA]</scope>
    <source>
        <strain evidence="3 10">C09601061</strain>
        <strain evidence="5 9">G09801536</strain>
        <strain evidence="2 11">G09901357</strain>
        <strain evidence="7">K00500041</strain>
        <strain evidence="8">N09902308</strain>
    </source>
</reference>
<evidence type="ECO:0000313" key="11">
    <source>
        <dbReference type="Proteomes" id="UP000048289"/>
    </source>
</evidence>
<dbReference type="EMBL" id="CFOE01000843">
    <property type="protein sequence ID" value="CFE46342.1"/>
    <property type="molecule type" value="Genomic_DNA"/>
</dbReference>
<reference evidence="4" key="2">
    <citation type="submission" date="2015-03" db="EMBL/GenBank/DDBJ databases">
        <authorList>
            <person name="Murphy D."/>
        </authorList>
    </citation>
    <scope>NUCLEOTIDE SEQUENCE [LARGE SCALE GENOMIC DNA]</scope>
    <source>
        <strain evidence="4">K00500041</strain>
    </source>
</reference>
<feature type="compositionally biased region" description="Low complexity" evidence="1">
    <location>
        <begin position="1"/>
        <end position="19"/>
    </location>
</feature>
<dbReference type="EMBL" id="CGCX01002593">
    <property type="protein sequence ID" value="CFS13832.1"/>
    <property type="molecule type" value="Genomic_DNA"/>
</dbReference>
<dbReference type="Proteomes" id="UP000039021">
    <property type="component" value="Unassembled WGS sequence"/>
</dbReference>
<evidence type="ECO:0000313" key="6">
    <source>
        <dbReference type="EMBL" id="CPA95331.1"/>
    </source>
</evidence>
<evidence type="ECO:0000313" key="5">
    <source>
        <dbReference type="EMBL" id="COW16806.1"/>
    </source>
</evidence>
<evidence type="ECO:0000313" key="10">
    <source>
        <dbReference type="Proteomes" id="UP000046680"/>
    </source>
</evidence>
<evidence type="ECO:0000313" key="3">
    <source>
        <dbReference type="EMBL" id="CFS13832.1"/>
    </source>
</evidence>